<name>A0AA97FIF9_9MICO</name>
<reference evidence="1 2" key="1">
    <citation type="submission" date="2023-02" db="EMBL/GenBank/DDBJ databases">
        <title>Microbacterium betulae sp. nov., isolated from birch wood.</title>
        <authorList>
            <person name="Pasciak M."/>
            <person name="Pawlik K.J."/>
            <person name="Martynowski D."/>
            <person name="Laczmanski L."/>
            <person name="Ciekot J."/>
            <person name="Szponar B."/>
            <person name="Wojcik-Fatla A."/>
            <person name="Mackiewicz B."/>
            <person name="Farian E."/>
            <person name="Cholewa G."/>
            <person name="Cholewa A."/>
            <person name="Dutkiewicz J."/>
        </authorList>
    </citation>
    <scope>NUCLEOTIDE SEQUENCE [LARGE SCALE GENOMIC DNA]</scope>
    <source>
        <strain evidence="1 2">AB</strain>
    </source>
</reference>
<gene>
    <name evidence="1" type="ORF">N8K70_03870</name>
</gene>
<proteinExistence type="predicted"/>
<dbReference type="KEGG" id="mbet:N8K70_03870"/>
<evidence type="ECO:0000313" key="1">
    <source>
        <dbReference type="EMBL" id="WOF23828.1"/>
    </source>
</evidence>
<keyword evidence="2" id="KW-1185">Reference proteome</keyword>
<protein>
    <submittedName>
        <fullName evidence="1">Uncharacterized protein</fullName>
    </submittedName>
</protein>
<evidence type="ECO:0000313" key="2">
    <source>
        <dbReference type="Proteomes" id="UP001305498"/>
    </source>
</evidence>
<dbReference type="RefSeq" id="WP_317140299.1">
    <property type="nucleotide sequence ID" value="NZ_CP118157.1"/>
</dbReference>
<accession>A0AA97FIF9</accession>
<sequence length="67" mass="7542">MAEGGKVEIKMLTERKVLPVQSGWLADSADRVEVDVCLECGAVVFDVVRHDEWHEAKRKPFKSRTAS</sequence>
<dbReference type="AlphaFoldDB" id="A0AA97FIF9"/>
<organism evidence="1 2">
    <name type="scientific">Microbacterium betulae</name>
    <dbReference type="NCBI Taxonomy" id="2981139"/>
    <lineage>
        <taxon>Bacteria</taxon>
        <taxon>Bacillati</taxon>
        <taxon>Actinomycetota</taxon>
        <taxon>Actinomycetes</taxon>
        <taxon>Micrococcales</taxon>
        <taxon>Microbacteriaceae</taxon>
        <taxon>Microbacterium</taxon>
    </lineage>
</organism>
<dbReference type="Proteomes" id="UP001305498">
    <property type="component" value="Chromosome"/>
</dbReference>
<dbReference type="EMBL" id="CP118157">
    <property type="protein sequence ID" value="WOF23828.1"/>
    <property type="molecule type" value="Genomic_DNA"/>
</dbReference>